<feature type="transmembrane region" description="Helical" evidence="8">
    <location>
        <begin position="151"/>
        <end position="171"/>
    </location>
</feature>
<keyword evidence="3" id="KW-0813">Transport</keyword>
<dbReference type="FunFam" id="1.10.3470.10:FF:000001">
    <property type="entry name" value="Vitamin B12 ABC transporter permease BtuC"/>
    <property type="match status" value="1"/>
</dbReference>
<evidence type="ECO:0000256" key="4">
    <source>
        <dbReference type="ARBA" id="ARBA00022475"/>
    </source>
</evidence>
<dbReference type="EMBL" id="MN079170">
    <property type="protein sequence ID" value="QEA06780.1"/>
    <property type="molecule type" value="Genomic_DNA"/>
</dbReference>
<evidence type="ECO:0000256" key="7">
    <source>
        <dbReference type="ARBA" id="ARBA00023136"/>
    </source>
</evidence>
<evidence type="ECO:0000256" key="5">
    <source>
        <dbReference type="ARBA" id="ARBA00022692"/>
    </source>
</evidence>
<evidence type="ECO:0000256" key="2">
    <source>
        <dbReference type="ARBA" id="ARBA00007935"/>
    </source>
</evidence>
<evidence type="ECO:0000256" key="8">
    <source>
        <dbReference type="SAM" id="Phobius"/>
    </source>
</evidence>
<feature type="transmembrane region" description="Helical" evidence="8">
    <location>
        <begin position="237"/>
        <end position="268"/>
    </location>
</feature>
<proteinExistence type="inferred from homology"/>
<evidence type="ECO:0000313" key="9">
    <source>
        <dbReference type="EMBL" id="QEA06780.1"/>
    </source>
</evidence>
<dbReference type="GO" id="GO:0022857">
    <property type="term" value="F:transmembrane transporter activity"/>
    <property type="evidence" value="ECO:0007669"/>
    <property type="project" value="InterPro"/>
</dbReference>
<dbReference type="InterPro" id="IPR037294">
    <property type="entry name" value="ABC_BtuC-like"/>
</dbReference>
<feature type="transmembrane region" description="Helical" evidence="8">
    <location>
        <begin position="280"/>
        <end position="303"/>
    </location>
</feature>
<evidence type="ECO:0000256" key="1">
    <source>
        <dbReference type="ARBA" id="ARBA00004651"/>
    </source>
</evidence>
<dbReference type="InterPro" id="IPR000522">
    <property type="entry name" value="ABC_transptr_permease_BtuC"/>
</dbReference>
<keyword evidence="4" id="KW-1003">Cell membrane</keyword>
<feature type="transmembrane region" description="Helical" evidence="8">
    <location>
        <begin position="309"/>
        <end position="327"/>
    </location>
</feature>
<dbReference type="Pfam" id="PF01032">
    <property type="entry name" value="FecCD"/>
    <property type="match status" value="1"/>
</dbReference>
<keyword evidence="7 8" id="KW-0472">Membrane</keyword>
<dbReference type="SUPFAM" id="SSF81345">
    <property type="entry name" value="ABC transporter involved in vitamin B12 uptake, BtuC"/>
    <property type="match status" value="1"/>
</dbReference>
<gene>
    <name evidence="9" type="primary">yfiZ_2</name>
    <name evidence="9" type="ORF">KBTEX_03121</name>
</gene>
<feature type="transmembrane region" description="Helical" evidence="8">
    <location>
        <begin position="199"/>
        <end position="217"/>
    </location>
</feature>
<dbReference type="CDD" id="cd06550">
    <property type="entry name" value="TM_ABC_iron-siderophores_like"/>
    <property type="match status" value="1"/>
</dbReference>
<dbReference type="GO" id="GO:0005886">
    <property type="term" value="C:plasma membrane"/>
    <property type="evidence" value="ECO:0007669"/>
    <property type="project" value="UniProtKB-SubCell"/>
</dbReference>
<name>A0A5B8RD57_9ZZZZ</name>
<sequence>MLSSRTARLAGLLVAFVLVIAGFAGSLAVGPFDTPPGVVIDALFAYDPTSTGHLVVGAERLPRAILAMLVGASLAVSGALMQTLTRNPLASPSILGINAGAMLFVVVSAAALGAATPLTLVWAAFLGAAAAAALVYLLGRQPGAGVSPLRTVLAGVAVSALCVSFAQGLLVIDQQRFGSLLFWLAGSVSARELATVTPLLPFFLVAGLLCLLLVRQLNVLALDDEVVRALGQRTGRVRLAVGAVVITLSGASVALSGMIGFIGLIVPHLARGLFGRDHRWLLPACTLLGAALLLIADTLARVVIPPQEIPVGVMTALLGTPLFLYLASRKRGAL</sequence>
<keyword evidence="6 8" id="KW-1133">Transmembrane helix</keyword>
<evidence type="ECO:0000256" key="3">
    <source>
        <dbReference type="ARBA" id="ARBA00022448"/>
    </source>
</evidence>
<comment type="subcellular location">
    <subcellularLocation>
        <location evidence="1">Cell membrane</location>
        <topology evidence="1">Multi-pass membrane protein</topology>
    </subcellularLocation>
</comment>
<feature type="transmembrane region" description="Helical" evidence="8">
    <location>
        <begin position="93"/>
        <end position="114"/>
    </location>
</feature>
<feature type="transmembrane region" description="Helical" evidence="8">
    <location>
        <begin position="120"/>
        <end position="139"/>
    </location>
</feature>
<keyword evidence="5 8" id="KW-0812">Transmembrane</keyword>
<dbReference type="AlphaFoldDB" id="A0A5B8RD57"/>
<protein>
    <submittedName>
        <fullName evidence="9">Putative siderophore transport system permease protein YfiZ</fullName>
    </submittedName>
</protein>
<dbReference type="PANTHER" id="PTHR30472">
    <property type="entry name" value="FERRIC ENTEROBACTIN TRANSPORT SYSTEM PERMEASE PROTEIN"/>
    <property type="match status" value="1"/>
</dbReference>
<organism evidence="9">
    <name type="scientific">uncultured organism</name>
    <dbReference type="NCBI Taxonomy" id="155900"/>
    <lineage>
        <taxon>unclassified sequences</taxon>
        <taxon>environmental samples</taxon>
    </lineage>
</organism>
<dbReference type="PANTHER" id="PTHR30472:SF1">
    <property type="entry name" value="FE(3+) DICITRATE TRANSPORT SYSTEM PERMEASE PROTEIN FECC-RELATED"/>
    <property type="match status" value="1"/>
</dbReference>
<feature type="transmembrane region" description="Helical" evidence="8">
    <location>
        <begin position="64"/>
        <end position="81"/>
    </location>
</feature>
<accession>A0A5B8RD57</accession>
<dbReference type="Gene3D" id="1.10.3470.10">
    <property type="entry name" value="ABC transporter involved in vitamin B12 uptake, BtuC"/>
    <property type="match status" value="1"/>
</dbReference>
<comment type="similarity">
    <text evidence="2">Belongs to the binding-protein-dependent transport system permease family. FecCD subfamily.</text>
</comment>
<reference evidence="9" key="1">
    <citation type="submission" date="2019-06" db="EMBL/GenBank/DDBJ databases">
        <authorList>
            <person name="Murdoch R.W."/>
            <person name="Fathepure B."/>
        </authorList>
    </citation>
    <scope>NUCLEOTIDE SEQUENCE</scope>
</reference>
<evidence type="ECO:0000256" key="6">
    <source>
        <dbReference type="ARBA" id="ARBA00022989"/>
    </source>
</evidence>